<dbReference type="InterPro" id="IPR053824">
    <property type="entry name" value="DUF7010"/>
</dbReference>
<protein>
    <submittedName>
        <fullName evidence="2">Uncharacterized protein</fullName>
    </submittedName>
</protein>
<keyword evidence="1" id="KW-1133">Transmembrane helix</keyword>
<name>A0ABV3Q4Y3_9BACL</name>
<comment type="caution">
    <text evidence="2">The sequence shown here is derived from an EMBL/GenBank/DDBJ whole genome shotgun (WGS) entry which is preliminary data.</text>
</comment>
<feature type="transmembrane region" description="Helical" evidence="1">
    <location>
        <begin position="129"/>
        <end position="148"/>
    </location>
</feature>
<feature type="transmembrane region" description="Helical" evidence="1">
    <location>
        <begin position="154"/>
        <end position="173"/>
    </location>
</feature>
<feature type="transmembrane region" description="Helical" evidence="1">
    <location>
        <begin position="45"/>
        <end position="68"/>
    </location>
</feature>
<dbReference type="RefSeq" id="WP_367779902.1">
    <property type="nucleotide sequence ID" value="NZ_JBFMIA010000010.1"/>
</dbReference>
<evidence type="ECO:0000256" key="1">
    <source>
        <dbReference type="SAM" id="Phobius"/>
    </source>
</evidence>
<sequence>MNLVEMRKDLSIEVKNGITFLLAGTLVWILITVIFFQSIDIAQKNFFMLCSTGLTFPLGIVVSKMFNVDWKNKNHPLSELGLYLNVAQFIYFPILFLILVKVPSEAVTVFALITVAHFFLYGWLYHTKVYYILSPIISVLIFVLSLTLPGEKLWMIPLAMVLSLLLMNILLYVDYKKKVDGLIEAKKEPISS</sequence>
<keyword evidence="3" id="KW-1185">Reference proteome</keyword>
<dbReference type="Proteomes" id="UP001556040">
    <property type="component" value="Unassembled WGS sequence"/>
</dbReference>
<feature type="transmembrane region" description="Helical" evidence="1">
    <location>
        <begin position="20"/>
        <end position="39"/>
    </location>
</feature>
<dbReference type="EMBL" id="JBFMIA010000010">
    <property type="protein sequence ID" value="MEW9502410.1"/>
    <property type="molecule type" value="Genomic_DNA"/>
</dbReference>
<gene>
    <name evidence="2" type="ORF">AB1471_11450</name>
</gene>
<evidence type="ECO:0000313" key="3">
    <source>
        <dbReference type="Proteomes" id="UP001556040"/>
    </source>
</evidence>
<accession>A0ABV3Q4Y3</accession>
<reference evidence="2 3" key="1">
    <citation type="journal article" date="1979" name="Int. J. Syst. Evol. Microbiol.">
        <title>Bacillus globisporus subsp. marinus subsp. nov.</title>
        <authorList>
            <person name="Liu H."/>
        </authorList>
    </citation>
    <scope>NUCLEOTIDE SEQUENCE [LARGE SCALE GENOMIC DNA]</scope>
    <source>
        <strain evidence="2 3">DSM 1297</strain>
    </source>
</reference>
<proteinExistence type="predicted"/>
<keyword evidence="1" id="KW-0812">Transmembrane</keyword>
<keyword evidence="1" id="KW-0472">Membrane</keyword>
<dbReference type="Pfam" id="PF22765">
    <property type="entry name" value="DUF7010"/>
    <property type="match status" value="1"/>
</dbReference>
<evidence type="ECO:0000313" key="2">
    <source>
        <dbReference type="EMBL" id="MEW9502410.1"/>
    </source>
</evidence>
<feature type="transmembrane region" description="Helical" evidence="1">
    <location>
        <begin position="106"/>
        <end position="124"/>
    </location>
</feature>
<feature type="transmembrane region" description="Helical" evidence="1">
    <location>
        <begin position="80"/>
        <end position="100"/>
    </location>
</feature>
<organism evidence="2 3">
    <name type="scientific">Jeotgalibacillus marinus</name>
    <dbReference type="NCBI Taxonomy" id="86667"/>
    <lineage>
        <taxon>Bacteria</taxon>
        <taxon>Bacillati</taxon>
        <taxon>Bacillota</taxon>
        <taxon>Bacilli</taxon>
        <taxon>Bacillales</taxon>
        <taxon>Caryophanaceae</taxon>
        <taxon>Jeotgalibacillus</taxon>
    </lineage>
</organism>